<comment type="caution">
    <text evidence="8">The sequence shown here is derived from an EMBL/GenBank/DDBJ whole genome shotgun (WGS) entry which is preliminary data.</text>
</comment>
<name>A0A444UWW6_ACIRT</name>
<dbReference type="PANTHER" id="PTHR24103">
    <property type="entry name" value="E3 UBIQUITIN-PROTEIN LIGASE TRIM"/>
    <property type="match status" value="1"/>
</dbReference>
<dbReference type="InterPro" id="IPR001870">
    <property type="entry name" value="B30.2/SPRY"/>
</dbReference>
<dbReference type="EMBL" id="SCEB01005947">
    <property type="protein sequence ID" value="RXM92629.1"/>
    <property type="molecule type" value="Genomic_DNA"/>
</dbReference>
<dbReference type="OrthoDB" id="6270329at2759"/>
<dbReference type="Pfam" id="PF13765">
    <property type="entry name" value="PRY"/>
    <property type="match status" value="1"/>
</dbReference>
<dbReference type="InterPro" id="IPR003877">
    <property type="entry name" value="SPRY_dom"/>
</dbReference>
<dbReference type="Gene3D" id="2.60.120.920">
    <property type="match status" value="1"/>
</dbReference>
<evidence type="ECO:0000256" key="5">
    <source>
        <dbReference type="SAM" id="Coils"/>
    </source>
</evidence>
<dbReference type="PROSITE" id="PS00518">
    <property type="entry name" value="ZF_RING_1"/>
    <property type="match status" value="1"/>
</dbReference>
<dbReference type="Proteomes" id="UP000289886">
    <property type="component" value="Unassembled WGS sequence"/>
</dbReference>
<dbReference type="SMART" id="SM00589">
    <property type="entry name" value="PRY"/>
    <property type="match status" value="1"/>
</dbReference>
<reference evidence="8 9" key="1">
    <citation type="submission" date="2019-01" db="EMBL/GenBank/DDBJ databases">
        <title>Draft Genome and Complete Hox-Cluster Characterization of the Sterlet Sturgeon (Acipenser ruthenus).</title>
        <authorList>
            <person name="Wei Q."/>
        </authorList>
    </citation>
    <scope>NUCLEOTIDE SEQUENCE [LARGE SCALE GENOMIC DNA]</scope>
    <source>
        <strain evidence="8">WHYD16114868_AA</strain>
        <tissue evidence="8">Blood</tissue>
    </source>
</reference>
<feature type="coiled-coil region" evidence="5">
    <location>
        <begin position="112"/>
        <end position="190"/>
    </location>
</feature>
<feature type="domain" description="B30.2/SPRY" evidence="7">
    <location>
        <begin position="229"/>
        <end position="425"/>
    </location>
</feature>
<dbReference type="InterPro" id="IPR027370">
    <property type="entry name" value="Znf-RING_euk"/>
</dbReference>
<dbReference type="InterPro" id="IPR050143">
    <property type="entry name" value="TRIM/RBCC"/>
</dbReference>
<dbReference type="InterPro" id="IPR006574">
    <property type="entry name" value="PRY"/>
</dbReference>
<keyword evidence="1" id="KW-0479">Metal-binding</keyword>
<dbReference type="InterPro" id="IPR001841">
    <property type="entry name" value="Znf_RING"/>
</dbReference>
<keyword evidence="2 4" id="KW-0863">Zinc-finger</keyword>
<dbReference type="SMART" id="SM00449">
    <property type="entry name" value="SPRY"/>
    <property type="match status" value="1"/>
</dbReference>
<dbReference type="Pfam" id="PF00622">
    <property type="entry name" value="SPRY"/>
    <property type="match status" value="1"/>
</dbReference>
<evidence type="ECO:0000256" key="2">
    <source>
        <dbReference type="ARBA" id="ARBA00022771"/>
    </source>
</evidence>
<accession>A0A444UWW6</accession>
<dbReference type="InterPro" id="IPR013320">
    <property type="entry name" value="ConA-like_dom_sf"/>
</dbReference>
<dbReference type="InterPro" id="IPR013083">
    <property type="entry name" value="Znf_RING/FYVE/PHD"/>
</dbReference>
<dbReference type="GO" id="GO:0008270">
    <property type="term" value="F:zinc ion binding"/>
    <property type="evidence" value="ECO:0007669"/>
    <property type="project" value="UniProtKB-KW"/>
</dbReference>
<keyword evidence="3" id="KW-0862">Zinc</keyword>
<keyword evidence="5" id="KW-0175">Coiled coil</keyword>
<dbReference type="FunFam" id="2.60.120.920:FF:000004">
    <property type="entry name" value="Butyrophilin subfamily 1 member A1"/>
    <property type="match status" value="1"/>
</dbReference>
<evidence type="ECO:0000256" key="1">
    <source>
        <dbReference type="ARBA" id="ARBA00022723"/>
    </source>
</evidence>
<evidence type="ECO:0000313" key="8">
    <source>
        <dbReference type="EMBL" id="RXM92629.1"/>
    </source>
</evidence>
<dbReference type="SMART" id="SM00184">
    <property type="entry name" value="RING"/>
    <property type="match status" value="1"/>
</dbReference>
<evidence type="ECO:0000259" key="7">
    <source>
        <dbReference type="PROSITE" id="PS50188"/>
    </source>
</evidence>
<feature type="domain" description="RING-type" evidence="6">
    <location>
        <begin position="16"/>
        <end position="57"/>
    </location>
</feature>
<dbReference type="SUPFAM" id="SSF57850">
    <property type="entry name" value="RING/U-box"/>
    <property type="match status" value="1"/>
</dbReference>
<organism evidence="8 9">
    <name type="scientific">Acipenser ruthenus</name>
    <name type="common">Sterlet sturgeon</name>
    <dbReference type="NCBI Taxonomy" id="7906"/>
    <lineage>
        <taxon>Eukaryota</taxon>
        <taxon>Metazoa</taxon>
        <taxon>Chordata</taxon>
        <taxon>Craniata</taxon>
        <taxon>Vertebrata</taxon>
        <taxon>Euteleostomi</taxon>
        <taxon>Actinopterygii</taxon>
        <taxon>Chondrostei</taxon>
        <taxon>Acipenseriformes</taxon>
        <taxon>Acipenseridae</taxon>
        <taxon>Acipenser</taxon>
    </lineage>
</organism>
<dbReference type="PROSITE" id="PS50188">
    <property type="entry name" value="B302_SPRY"/>
    <property type="match status" value="1"/>
</dbReference>
<proteinExistence type="predicted"/>
<evidence type="ECO:0000313" key="9">
    <source>
        <dbReference type="Proteomes" id="UP000289886"/>
    </source>
</evidence>
<keyword evidence="9" id="KW-1185">Reference proteome</keyword>
<dbReference type="PROSITE" id="PS50089">
    <property type="entry name" value="ZF_RING_2"/>
    <property type="match status" value="1"/>
</dbReference>
<dbReference type="InterPro" id="IPR003879">
    <property type="entry name" value="Butyrophylin_SPRY"/>
</dbReference>
<dbReference type="PRINTS" id="PR01407">
    <property type="entry name" value="BUTYPHLNCDUF"/>
</dbReference>
<evidence type="ECO:0000256" key="3">
    <source>
        <dbReference type="ARBA" id="ARBA00022833"/>
    </source>
</evidence>
<evidence type="ECO:0000256" key="4">
    <source>
        <dbReference type="PROSITE-ProRule" id="PRU00175"/>
    </source>
</evidence>
<protein>
    <submittedName>
        <fullName evidence="8">Zinc-binding protein A33</fullName>
    </submittedName>
</protein>
<gene>
    <name evidence="8" type="ORF">EOD39_19931</name>
</gene>
<dbReference type="InterPro" id="IPR017907">
    <property type="entry name" value="Znf_RING_CS"/>
</dbReference>
<dbReference type="AlphaFoldDB" id="A0A444UWW6"/>
<dbReference type="InterPro" id="IPR043136">
    <property type="entry name" value="B30.2/SPRY_sf"/>
</dbReference>
<dbReference type="Gene3D" id="3.30.40.10">
    <property type="entry name" value="Zinc/RING finger domain, C3HC4 (zinc finger)"/>
    <property type="match status" value="1"/>
</dbReference>
<sequence length="425" mass="48678">MAAVRKETSLKDELTCAICYDLFTEPVMLGCMHHFCKACIVTFWRGVRGPVSCPQCRHEFPSKHFQTNYLVAGVVERVKATSTEGYVTKLQKQMKDSLRDHHTKRDDFLNMIQRDEEKIGCIQRSCAELQRKVQGEFQLLHQMIQDEEASVLEQLKREEAELLSQLGTHLQQLREAVREAEESMGVLQRTMDSMEHSIVVEAPEMNLRSSVGKEPNVNFNLIVSKYTGPLQYIVWKKMAKLLKPAPAPLTFDPETAHPNLILSRDRQSVAECNEKLSPRSHPKRFDQCVNVLAAQGFACGSHYWEVEVGRKTKWDLGVALGSVNRKTRVKLCPENGYWTLRLRNGNEYWAGTRPWTPLRLHSAPCRVGVFLNYEEGRVSFYNAEDMMLLFTFFGSFSGKVFPFFSTCFNDGGRNAEPMRLCHLSL</sequence>
<evidence type="ECO:0000259" key="6">
    <source>
        <dbReference type="PROSITE" id="PS50089"/>
    </source>
</evidence>
<dbReference type="Pfam" id="PF13445">
    <property type="entry name" value="zf-RING_UBOX"/>
    <property type="match status" value="1"/>
</dbReference>
<dbReference type="SUPFAM" id="SSF49899">
    <property type="entry name" value="Concanavalin A-like lectins/glucanases"/>
    <property type="match status" value="1"/>
</dbReference>